<name>Q8YDK2_BRUME</name>
<reference evidence="1 2" key="1">
    <citation type="journal article" date="2002" name="Proc. Natl. Acad. Sci. U.S.A.">
        <title>The genome sequence of the facultative intracellular pathogen Brucella melitensis.</title>
        <authorList>
            <person name="DelVecchio V.G."/>
            <person name="Kapatral V."/>
            <person name="Redkar R.J."/>
            <person name="Patra G."/>
            <person name="Mujer C."/>
            <person name="Los T."/>
            <person name="Ivanova N."/>
            <person name="Anderson I."/>
            <person name="Bhattacharyya A."/>
            <person name="Lykidis A."/>
            <person name="Reznik G."/>
            <person name="Jablonski L."/>
            <person name="Larsen N."/>
            <person name="D'Souza M."/>
            <person name="Bernal A."/>
            <person name="Mazur M."/>
            <person name="Goltsman E."/>
            <person name="Selkov E."/>
            <person name="Elzer P.H."/>
            <person name="Hagius S."/>
            <person name="O'Callaghan D."/>
            <person name="Letesson J.J."/>
            <person name="Haselkorn R."/>
            <person name="Kyrpides N."/>
            <person name="Overbeek R."/>
        </authorList>
    </citation>
    <scope>NUCLEOTIDE SEQUENCE [LARGE SCALE GENOMIC DNA]</scope>
    <source>
        <strain evidence="2">ATCC 23456 / CCUG 17765 / NCTC 10094 / 16M</strain>
    </source>
</reference>
<evidence type="ECO:0000313" key="1">
    <source>
        <dbReference type="EMBL" id="AAL53414.1"/>
    </source>
</evidence>
<dbReference type="KEGG" id="bme:BMEII0173"/>
<dbReference type="Proteomes" id="UP000000419">
    <property type="component" value="Chromosome II"/>
</dbReference>
<protein>
    <submittedName>
        <fullName evidence="1">Uncharacterized protein</fullName>
    </submittedName>
</protein>
<dbReference type="PIR" id="AC3531">
    <property type="entry name" value="AC3531"/>
</dbReference>
<keyword evidence="2" id="KW-1185">Reference proteome</keyword>
<dbReference type="AlphaFoldDB" id="Q8YDK2"/>
<proteinExistence type="predicted"/>
<organism evidence="1 2">
    <name type="scientific">Brucella melitensis biotype 1 (strain ATCC 23456 / CCUG 17765 / NCTC 10094 / 16M)</name>
    <dbReference type="NCBI Taxonomy" id="224914"/>
    <lineage>
        <taxon>Bacteria</taxon>
        <taxon>Pseudomonadati</taxon>
        <taxon>Pseudomonadota</taxon>
        <taxon>Alphaproteobacteria</taxon>
        <taxon>Hyphomicrobiales</taxon>
        <taxon>Brucellaceae</taxon>
        <taxon>Brucella/Ochrobactrum group</taxon>
        <taxon>Brucella</taxon>
    </lineage>
</organism>
<evidence type="ECO:0000313" key="2">
    <source>
        <dbReference type="Proteomes" id="UP000000419"/>
    </source>
</evidence>
<sequence length="71" mass="8382">MPPMERRSGCGRALYLPERFWLFDDHYARALLARLAWRKGREFGVEFIIDPTVIPLDEERLAHLAGKYYSL</sequence>
<dbReference type="eggNOG" id="ENOG50300FG">
    <property type="taxonomic scope" value="Bacteria"/>
</dbReference>
<gene>
    <name evidence="1" type="ordered locus">BMEII0173</name>
</gene>
<accession>Q8YDK2</accession>
<dbReference type="EMBL" id="AE008918">
    <property type="protein sequence ID" value="AAL53414.1"/>
    <property type="molecule type" value="Genomic_DNA"/>
</dbReference>